<organism evidence="1 2">
    <name type="scientific">Chironomus riparius</name>
    <dbReference type="NCBI Taxonomy" id="315576"/>
    <lineage>
        <taxon>Eukaryota</taxon>
        <taxon>Metazoa</taxon>
        <taxon>Ecdysozoa</taxon>
        <taxon>Arthropoda</taxon>
        <taxon>Hexapoda</taxon>
        <taxon>Insecta</taxon>
        <taxon>Pterygota</taxon>
        <taxon>Neoptera</taxon>
        <taxon>Endopterygota</taxon>
        <taxon>Diptera</taxon>
        <taxon>Nematocera</taxon>
        <taxon>Chironomoidea</taxon>
        <taxon>Chironomidae</taxon>
        <taxon>Chironominae</taxon>
        <taxon>Chironomus</taxon>
    </lineage>
</organism>
<reference evidence="1" key="2">
    <citation type="submission" date="2022-10" db="EMBL/GenBank/DDBJ databases">
        <authorList>
            <consortium name="ENA_rothamsted_submissions"/>
            <consortium name="culmorum"/>
            <person name="King R."/>
        </authorList>
    </citation>
    <scope>NUCLEOTIDE SEQUENCE</scope>
</reference>
<dbReference type="OrthoDB" id="6340140at2759"/>
<name>A0A9N9WVI7_9DIPT</name>
<protein>
    <submittedName>
        <fullName evidence="1">Uncharacterized protein</fullName>
    </submittedName>
</protein>
<reference evidence="1" key="1">
    <citation type="submission" date="2022-01" db="EMBL/GenBank/DDBJ databases">
        <authorList>
            <person name="King R."/>
        </authorList>
    </citation>
    <scope>NUCLEOTIDE SEQUENCE</scope>
</reference>
<keyword evidence="2" id="KW-1185">Reference proteome</keyword>
<gene>
    <name evidence="1" type="ORF">CHIRRI_LOCUS10586</name>
</gene>
<sequence>MKFLMFKIVLGVVSVLTVYSLPRNFDEFLLSEMIKREMRSNKADLNLEWQQQHNEIREEDYSHDMDIFKNELNKFRKKKLPLEMYRRRSEIKDQVNKRNSPNNHNYYMQLCHFKICNMGKRRSRYWEQ</sequence>
<accession>A0A9N9WVI7</accession>
<dbReference type="EMBL" id="OU895879">
    <property type="protein sequence ID" value="CAG9807740.1"/>
    <property type="molecule type" value="Genomic_DNA"/>
</dbReference>
<dbReference type="AlphaFoldDB" id="A0A9N9WVI7"/>
<dbReference type="Proteomes" id="UP001153620">
    <property type="component" value="Chromosome 3"/>
</dbReference>
<evidence type="ECO:0000313" key="2">
    <source>
        <dbReference type="Proteomes" id="UP001153620"/>
    </source>
</evidence>
<proteinExistence type="predicted"/>
<evidence type="ECO:0000313" key="1">
    <source>
        <dbReference type="EMBL" id="CAG9807740.1"/>
    </source>
</evidence>